<evidence type="ECO:0000256" key="1">
    <source>
        <dbReference type="SAM" id="Coils"/>
    </source>
</evidence>
<organism evidence="3 4">
    <name type="scientific">Rhizoctonia solani 123E</name>
    <dbReference type="NCBI Taxonomy" id="1423351"/>
    <lineage>
        <taxon>Eukaryota</taxon>
        <taxon>Fungi</taxon>
        <taxon>Dikarya</taxon>
        <taxon>Basidiomycota</taxon>
        <taxon>Agaricomycotina</taxon>
        <taxon>Agaricomycetes</taxon>
        <taxon>Cantharellales</taxon>
        <taxon>Ceratobasidiaceae</taxon>
        <taxon>Rhizoctonia</taxon>
    </lineage>
</organism>
<reference evidence="3 4" key="1">
    <citation type="submission" date="2013-12" db="EMBL/GenBank/DDBJ databases">
        <authorList>
            <person name="Cubeta M."/>
            <person name="Pakala S."/>
            <person name="Fedorova N."/>
            <person name="Thomas E."/>
            <person name="Dean R."/>
            <person name="Jabaji S."/>
            <person name="Neate S."/>
            <person name="Toda T."/>
            <person name="Tavantzis S."/>
            <person name="Vilgalys R."/>
            <person name="Bharathan N."/>
            <person name="Pakala S."/>
            <person name="Losada L.S."/>
            <person name="Zafar N."/>
            <person name="Nierman W."/>
        </authorList>
    </citation>
    <scope>NUCLEOTIDE SEQUENCE [LARGE SCALE GENOMIC DNA]</scope>
    <source>
        <strain evidence="3 4">123E</strain>
    </source>
</reference>
<proteinExistence type="predicted"/>
<dbReference type="AlphaFoldDB" id="A0A074RRU2"/>
<name>A0A074RRU2_9AGAM</name>
<dbReference type="EMBL" id="AZST01000326">
    <property type="protein sequence ID" value="KEP49756.1"/>
    <property type="molecule type" value="Genomic_DNA"/>
</dbReference>
<dbReference type="SUPFAM" id="SSF57997">
    <property type="entry name" value="Tropomyosin"/>
    <property type="match status" value="1"/>
</dbReference>
<dbReference type="Proteomes" id="UP000027456">
    <property type="component" value="Unassembled WGS sequence"/>
</dbReference>
<keyword evidence="1" id="KW-0175">Coiled coil</keyword>
<keyword evidence="4" id="KW-1185">Reference proteome</keyword>
<accession>A0A074RRU2</accession>
<comment type="caution">
    <text evidence="3">The sequence shown here is derived from an EMBL/GenBank/DDBJ whole genome shotgun (WGS) entry which is preliminary data.</text>
</comment>
<gene>
    <name evidence="3" type="ORF">V565_093880</name>
</gene>
<dbReference type="Gene3D" id="1.10.287.1490">
    <property type="match status" value="1"/>
</dbReference>
<sequence>MEQNIRYYKIRTIQIRSREEPRGTLPNERCLRSFLVNFGTILDLKFFRIITGAIISGRPNTAIIVFASPSAATNAIQSSDLNEDESFWQTTSILAHRPQLGPAMKKISKIMYPGLTSNFNGQSSSSNTHQKLARSRPDRSGLGVYQPQAKRRRANNLEGNSAATPAREYISISDSSRETTPIVEIESPEWMRARIAQLEVELDSARISHDMAMSERDVARLAHQAEQNRLRSELEAALAQKSALLKDNGALRKQLASTKDELKRKAKPGDTVLGDMEARMKQLKSGFKKLESELVLTQEQLQSTQTTLASTQTSLDSMEEKYTLTQQRYDHTKEKLAKYKEKLRNEQQTMRRLKEIITPEVYNSLEATQETIRSFLSAVADLS</sequence>
<feature type="compositionally biased region" description="Polar residues" evidence="2">
    <location>
        <begin position="118"/>
        <end position="130"/>
    </location>
</feature>
<evidence type="ECO:0000313" key="4">
    <source>
        <dbReference type="Proteomes" id="UP000027456"/>
    </source>
</evidence>
<protein>
    <submittedName>
        <fullName evidence="3">Uncharacterized protein</fullName>
    </submittedName>
</protein>
<feature type="region of interest" description="Disordered" evidence="2">
    <location>
        <begin position="118"/>
        <end position="162"/>
    </location>
</feature>
<evidence type="ECO:0000313" key="3">
    <source>
        <dbReference type="EMBL" id="KEP49756.1"/>
    </source>
</evidence>
<feature type="coiled-coil region" evidence="1">
    <location>
        <begin position="273"/>
        <end position="356"/>
    </location>
</feature>
<evidence type="ECO:0000256" key="2">
    <source>
        <dbReference type="SAM" id="MobiDB-lite"/>
    </source>
</evidence>
<dbReference type="HOGENOM" id="CLU_608529_0_0_1"/>
<dbReference type="OrthoDB" id="10294896at2759"/>